<gene>
    <name evidence="2" type="ORF">PN36_22690</name>
</gene>
<name>A0A0A6PDG0_9GAMM</name>
<keyword evidence="1" id="KW-1133">Transmembrane helix</keyword>
<feature type="transmembrane region" description="Helical" evidence="1">
    <location>
        <begin position="135"/>
        <end position="159"/>
    </location>
</feature>
<dbReference type="EMBL" id="JSZA02000107">
    <property type="protein sequence ID" value="KHD08743.1"/>
    <property type="molecule type" value="Genomic_DNA"/>
</dbReference>
<keyword evidence="3" id="KW-1185">Reference proteome</keyword>
<evidence type="ECO:0000313" key="2">
    <source>
        <dbReference type="EMBL" id="KHD08743.1"/>
    </source>
</evidence>
<sequence length="167" mass="18640">MLNILFAGAALAYTGIKLYQSLKETKVSPLTKGILITEKVISTADLSVNPQKVEKNLSVVEESDDYGEIIRKNTERDFVISSVSLGLATVGSLVYPPFIIASIAGFAYITIPIWKKGYRSFFKERQVNMSVLDSIALPGIFITGHYLIAAVAYWLYYFFHVLETMLE</sequence>
<comment type="caution">
    <text evidence="2">The sequence shown here is derived from an EMBL/GenBank/DDBJ whole genome shotgun (WGS) entry which is preliminary data.</text>
</comment>
<evidence type="ECO:0000256" key="1">
    <source>
        <dbReference type="SAM" id="Phobius"/>
    </source>
</evidence>
<dbReference type="Proteomes" id="UP000030428">
    <property type="component" value="Unassembled WGS sequence"/>
</dbReference>
<evidence type="ECO:0000313" key="3">
    <source>
        <dbReference type="Proteomes" id="UP000030428"/>
    </source>
</evidence>
<reference evidence="2 3" key="1">
    <citation type="journal article" date="2016" name="Front. Microbiol.">
        <title>Single-Cell (Meta-)Genomics of a Dimorphic Candidatus Thiomargarita nelsonii Reveals Genomic Plasticity.</title>
        <authorList>
            <person name="Flood B.E."/>
            <person name="Fliss P."/>
            <person name="Jones D.S."/>
            <person name="Dick G.J."/>
            <person name="Jain S."/>
            <person name="Kaster A.K."/>
            <person name="Winkel M."/>
            <person name="Mussmann M."/>
            <person name="Bailey J."/>
        </authorList>
    </citation>
    <scope>NUCLEOTIDE SEQUENCE [LARGE SCALE GENOMIC DNA]</scope>
    <source>
        <strain evidence="2">Hydrate Ridge</strain>
    </source>
</reference>
<organism evidence="2 3">
    <name type="scientific">Candidatus Thiomargarita nelsonii</name>
    <dbReference type="NCBI Taxonomy" id="1003181"/>
    <lineage>
        <taxon>Bacteria</taxon>
        <taxon>Pseudomonadati</taxon>
        <taxon>Pseudomonadota</taxon>
        <taxon>Gammaproteobacteria</taxon>
        <taxon>Thiotrichales</taxon>
        <taxon>Thiotrichaceae</taxon>
        <taxon>Thiomargarita</taxon>
    </lineage>
</organism>
<accession>A0A0A6PDG0</accession>
<dbReference type="AlphaFoldDB" id="A0A0A6PDG0"/>
<keyword evidence="1" id="KW-0812">Transmembrane</keyword>
<feature type="transmembrane region" description="Helical" evidence="1">
    <location>
        <begin position="94"/>
        <end position="114"/>
    </location>
</feature>
<keyword evidence="1" id="KW-0472">Membrane</keyword>
<protein>
    <submittedName>
        <fullName evidence="2">Uncharacterized protein</fullName>
    </submittedName>
</protein>
<proteinExistence type="predicted"/>